<dbReference type="OMA" id="FMTEYLE"/>
<feature type="non-terminal residue" evidence="2">
    <location>
        <position position="129"/>
    </location>
</feature>
<proteinExistence type="predicted"/>
<dbReference type="Proteomes" id="UP000079169">
    <property type="component" value="Unplaced"/>
</dbReference>
<gene>
    <name evidence="2" type="primary">LOC103524016</name>
</gene>
<dbReference type="PaxDb" id="121845-A0A1S3DSN4"/>
<accession>A0A1S3DSN4</accession>
<dbReference type="PANTHER" id="PTHR47331:SF5">
    <property type="entry name" value="RIBONUCLEASE H"/>
    <property type="match status" value="1"/>
</dbReference>
<dbReference type="AlphaFoldDB" id="A0A1S3DSN4"/>
<dbReference type="PANTHER" id="PTHR47331">
    <property type="entry name" value="PHD-TYPE DOMAIN-CONTAINING PROTEIN"/>
    <property type="match status" value="1"/>
</dbReference>
<keyword evidence="1" id="KW-1185">Reference proteome</keyword>
<dbReference type="RefSeq" id="XP_008487244.1">
    <property type="nucleotide sequence ID" value="XM_008489022.1"/>
</dbReference>
<dbReference type="STRING" id="121845.A0A1S3DSN4"/>
<dbReference type="KEGG" id="dci:103524016"/>
<sequence length="129" mass="14891">TLGIRDPVEKISKQELEKAAQEHFLKTVKVNHDGRFEVHYPFFKDHPPLTDNLALSLKRLESTIKKLKREGHEEAYAKVLQGWKDQGIIEEVPPHEREKPAHYLPHHPVIKSNSTTPVRPVFDASAKEF</sequence>
<name>A0A1S3DSN4_DIACI</name>
<feature type="non-terminal residue" evidence="2">
    <location>
        <position position="1"/>
    </location>
</feature>
<evidence type="ECO:0000313" key="1">
    <source>
        <dbReference type="Proteomes" id="UP000079169"/>
    </source>
</evidence>
<protein>
    <submittedName>
        <fullName evidence="2">Uncharacterized protein LOC103524016</fullName>
    </submittedName>
</protein>
<dbReference type="GeneID" id="103524016"/>
<evidence type="ECO:0000313" key="2">
    <source>
        <dbReference type="RefSeq" id="XP_008487244.1"/>
    </source>
</evidence>
<organism evidence="1 2">
    <name type="scientific">Diaphorina citri</name>
    <name type="common">Asian citrus psyllid</name>
    <dbReference type="NCBI Taxonomy" id="121845"/>
    <lineage>
        <taxon>Eukaryota</taxon>
        <taxon>Metazoa</taxon>
        <taxon>Ecdysozoa</taxon>
        <taxon>Arthropoda</taxon>
        <taxon>Hexapoda</taxon>
        <taxon>Insecta</taxon>
        <taxon>Pterygota</taxon>
        <taxon>Neoptera</taxon>
        <taxon>Paraneoptera</taxon>
        <taxon>Hemiptera</taxon>
        <taxon>Sternorrhyncha</taxon>
        <taxon>Psylloidea</taxon>
        <taxon>Psyllidae</taxon>
        <taxon>Diaphorininae</taxon>
        <taxon>Diaphorina</taxon>
    </lineage>
</organism>
<reference evidence="2" key="1">
    <citation type="submission" date="2025-08" db="UniProtKB">
        <authorList>
            <consortium name="RefSeq"/>
        </authorList>
    </citation>
    <scope>IDENTIFICATION</scope>
</reference>